<protein>
    <recommendedName>
        <fullName evidence="4">Alpha/beta hydrolase</fullName>
    </recommendedName>
</protein>
<dbReference type="EMBL" id="NFII01000016">
    <property type="protein sequence ID" value="OUN99988.1"/>
    <property type="molecule type" value="Genomic_DNA"/>
</dbReference>
<name>A0A1Y3YTZ0_9BACE</name>
<dbReference type="Proteomes" id="UP000195386">
    <property type="component" value="Unassembled WGS sequence"/>
</dbReference>
<accession>A0A1Y3YTZ0</accession>
<evidence type="ECO:0000256" key="1">
    <source>
        <dbReference type="SAM" id="SignalP"/>
    </source>
</evidence>
<gene>
    <name evidence="2" type="ORF">B5F97_14670</name>
</gene>
<feature type="signal peptide" evidence="1">
    <location>
        <begin position="1"/>
        <end position="21"/>
    </location>
</feature>
<feature type="chain" id="PRO_5010990657" description="Alpha/beta hydrolase" evidence="1">
    <location>
        <begin position="22"/>
        <end position="341"/>
    </location>
</feature>
<dbReference type="RefSeq" id="WP_087426701.1">
    <property type="nucleotide sequence ID" value="NZ_CAMMFP010000006.1"/>
</dbReference>
<comment type="caution">
    <text evidence="2">The sequence shown here is derived from an EMBL/GenBank/DDBJ whole genome shotgun (WGS) entry which is preliminary data.</text>
</comment>
<sequence length="341" mass="39099">MKRLFSLVFIGCFLFCIQANGQGTLSQAKAEPGNRLPGFAVNPISGEQEKIFVYAPGINIHINAPSESLFDGNKPTKLVLYALPNGNSTAWTIGKVPEEGDDWHFHIQNIGAQTRYLRATARDCNWVTVYLEADSKSWGRWRKAGPMRDYKIKETVEYLLALFSEYNPHIELNSHSGGGNFIFGFMDANTEIPGYVKRISFIDSNYNWDDKRYGNKLKQWLAASPDNHLFVACYDDANALLDGKPFVSKKGGTWHRTYLMQRYLRRKLKGLKWEKTETDSIISYTADNRRILFYSRKNPERAIYHTILVERNGYIHSELSGTKYEGTGYVFMGKKVYDSYQ</sequence>
<proteinExistence type="predicted"/>
<dbReference type="AlphaFoldDB" id="A0A1Y3YTZ0"/>
<organism evidence="2 3">
    <name type="scientific">Bacteroides clarus</name>
    <dbReference type="NCBI Taxonomy" id="626929"/>
    <lineage>
        <taxon>Bacteria</taxon>
        <taxon>Pseudomonadati</taxon>
        <taxon>Bacteroidota</taxon>
        <taxon>Bacteroidia</taxon>
        <taxon>Bacteroidales</taxon>
        <taxon>Bacteroidaceae</taxon>
        <taxon>Bacteroides</taxon>
    </lineage>
</organism>
<keyword evidence="1" id="KW-0732">Signal</keyword>
<reference evidence="3" key="1">
    <citation type="submission" date="2017-04" db="EMBL/GenBank/DDBJ databases">
        <title>Function of individual gut microbiota members based on whole genome sequencing of pure cultures obtained from chicken caecum.</title>
        <authorList>
            <person name="Medvecky M."/>
            <person name="Cejkova D."/>
            <person name="Polansky O."/>
            <person name="Karasova D."/>
            <person name="Kubasova T."/>
            <person name="Cizek A."/>
            <person name="Rychlik I."/>
        </authorList>
    </citation>
    <scope>NUCLEOTIDE SEQUENCE [LARGE SCALE GENOMIC DNA]</scope>
    <source>
        <strain evidence="3">An43</strain>
    </source>
</reference>
<evidence type="ECO:0000313" key="2">
    <source>
        <dbReference type="EMBL" id="OUN99988.1"/>
    </source>
</evidence>
<evidence type="ECO:0000313" key="3">
    <source>
        <dbReference type="Proteomes" id="UP000195386"/>
    </source>
</evidence>
<evidence type="ECO:0008006" key="4">
    <source>
        <dbReference type="Google" id="ProtNLM"/>
    </source>
</evidence>